<accession>A0ABN1IVP6</accession>
<name>A0ABN1IVP6_9FLAO</name>
<dbReference type="Proteomes" id="UP001501758">
    <property type="component" value="Unassembled WGS sequence"/>
</dbReference>
<comment type="caution">
    <text evidence="1">The sequence shown here is derived from an EMBL/GenBank/DDBJ whole genome shotgun (WGS) entry which is preliminary data.</text>
</comment>
<evidence type="ECO:0000313" key="1">
    <source>
        <dbReference type="EMBL" id="GAA0722309.1"/>
    </source>
</evidence>
<evidence type="ECO:0008006" key="3">
    <source>
        <dbReference type="Google" id="ProtNLM"/>
    </source>
</evidence>
<organism evidence="1 2">
    <name type="scientific">Aquimarina litoralis</name>
    <dbReference type="NCBI Taxonomy" id="584605"/>
    <lineage>
        <taxon>Bacteria</taxon>
        <taxon>Pseudomonadati</taxon>
        <taxon>Bacteroidota</taxon>
        <taxon>Flavobacteriia</taxon>
        <taxon>Flavobacteriales</taxon>
        <taxon>Flavobacteriaceae</taxon>
        <taxon>Aquimarina</taxon>
    </lineage>
</organism>
<evidence type="ECO:0000313" key="2">
    <source>
        <dbReference type="Proteomes" id="UP001501758"/>
    </source>
</evidence>
<protein>
    <recommendedName>
        <fullName evidence="3">STAS/SEC14 domain-containing protein</fullName>
    </recommendedName>
</protein>
<sequence length="150" mass="17730">MYYFYTMQYLKDTVFFREAIQELNYSFGNFYLFDGYVVGEINEDVVFTWDDHAKILVEHLTNLYDHNGGEIVYITNRVHSYAVKPSDWIKFYRSEYKLRAYGIVSYTPKGLMNVLLEKLFMRNKIKGFDTLGDAIHWAKVLTSVIRSKAS</sequence>
<gene>
    <name evidence="1" type="ORF">GCM10009430_24590</name>
</gene>
<dbReference type="EMBL" id="BAAAGE010000002">
    <property type="protein sequence ID" value="GAA0722309.1"/>
    <property type="molecule type" value="Genomic_DNA"/>
</dbReference>
<proteinExistence type="predicted"/>
<keyword evidence="2" id="KW-1185">Reference proteome</keyword>
<reference evidence="1 2" key="1">
    <citation type="journal article" date="2019" name="Int. J. Syst. Evol. Microbiol.">
        <title>The Global Catalogue of Microorganisms (GCM) 10K type strain sequencing project: providing services to taxonomists for standard genome sequencing and annotation.</title>
        <authorList>
            <consortium name="The Broad Institute Genomics Platform"/>
            <consortium name="The Broad Institute Genome Sequencing Center for Infectious Disease"/>
            <person name="Wu L."/>
            <person name="Ma J."/>
        </authorList>
    </citation>
    <scope>NUCLEOTIDE SEQUENCE [LARGE SCALE GENOMIC DNA]</scope>
    <source>
        <strain evidence="1 2">JCM 15974</strain>
    </source>
</reference>